<evidence type="ECO:0000313" key="1">
    <source>
        <dbReference type="EMBL" id="OQX90826.1"/>
    </source>
</evidence>
<evidence type="ECO:0000313" key="2">
    <source>
        <dbReference type="Proteomes" id="UP000192611"/>
    </source>
</evidence>
<dbReference type="Proteomes" id="UP000192611">
    <property type="component" value="Unassembled WGS sequence"/>
</dbReference>
<comment type="caution">
    <text evidence="1">The sequence shown here is derived from an EMBL/GenBank/DDBJ whole genome shotgun (WGS) entry which is preliminary data.</text>
</comment>
<feature type="non-terminal residue" evidence="1">
    <location>
        <position position="97"/>
    </location>
</feature>
<name>A0A1W9S270_9BACT</name>
<reference evidence="2" key="1">
    <citation type="submission" date="2017-03" db="EMBL/GenBank/DDBJ databases">
        <title>Novel pathways for hydrocarbon cycling and metabolic interdependencies in hydrothermal sediment communities.</title>
        <authorList>
            <person name="Dombrowski N."/>
            <person name="Seitz K."/>
            <person name="Teske A."/>
            <person name="Baker B."/>
        </authorList>
    </citation>
    <scope>NUCLEOTIDE SEQUENCE [LARGE SCALE GENOMIC DNA]</scope>
</reference>
<organism evidence="1 2">
    <name type="scientific">Candidatus Coatesbacteria bacterium 4484_99</name>
    <dbReference type="NCBI Taxonomy" id="1970774"/>
    <lineage>
        <taxon>Bacteria</taxon>
        <taxon>Candidatus Coatesiibacteriota</taxon>
    </lineage>
</organism>
<dbReference type="EMBL" id="NATQ01000025">
    <property type="protein sequence ID" value="OQX90826.1"/>
    <property type="molecule type" value="Genomic_DNA"/>
</dbReference>
<gene>
    <name evidence="1" type="ORF">B6D57_01845</name>
</gene>
<dbReference type="AlphaFoldDB" id="A0A1W9S270"/>
<accession>A0A1W9S270</accession>
<sequence>MRVLTIVSILLTTFLMLYAEPGDIIRTFELEDQPRYGVWGLAYDPEDGNIWACGDDSEYSEFCKFRNDEGHDIIQEWQELEAIYYVYDMAYPYYYEG</sequence>
<proteinExistence type="predicted"/>
<protein>
    <submittedName>
        <fullName evidence="1">Uncharacterized protein</fullName>
    </submittedName>
</protein>